<proteinExistence type="predicted"/>
<dbReference type="HOGENOM" id="CLU_080084_0_0_4"/>
<dbReference type="STRING" id="159087.Daro_0659"/>
<accession>Q47IB6</accession>
<sequence length="286" mass="32497">MSNLTSGDRVVHPNQKEWGLGKVLSATPDNLDVFFVGVGRKRLSRSFIQLEKVEGGASKHRLLDNLIETSQISSDDFITVPLAVERFMASYPDGFEDPVFIKATRDASMRGHKLCAQLLGQEELSRLLEDGCFEAVCDRARHVESTTTLLTKSERKVFHDALELPASQKLFSVALAELFYGAEAEEARFKHFLRTLGILNLNKWPFATLFSFIRYPQQHAFIKASAIQNGAKALCWRINYKPEPNWKTYDAVLRLYSYMRANLLEEGLMPRDMADIQSFIWSVGQK</sequence>
<dbReference type="KEGG" id="dar:Daro_0659"/>
<evidence type="ECO:0000313" key="1">
    <source>
        <dbReference type="EMBL" id="AAZ45415.1"/>
    </source>
</evidence>
<organism evidence="1">
    <name type="scientific">Dechloromonas aromatica (strain RCB)</name>
    <dbReference type="NCBI Taxonomy" id="159087"/>
    <lineage>
        <taxon>Bacteria</taxon>
        <taxon>Pseudomonadati</taxon>
        <taxon>Pseudomonadota</taxon>
        <taxon>Betaproteobacteria</taxon>
        <taxon>Rhodocyclales</taxon>
        <taxon>Azonexaceae</taxon>
        <taxon>Dechloromonas</taxon>
    </lineage>
</organism>
<name>Q47IB6_DECAR</name>
<dbReference type="AlphaFoldDB" id="Q47IB6"/>
<reference evidence="1" key="1">
    <citation type="submission" date="2005-08" db="EMBL/GenBank/DDBJ databases">
        <title>Complete sequence of Dechloromonas aromatica RCB.</title>
        <authorList>
            <person name="Salinero K.K."/>
            <person name="Copeland A."/>
            <person name="Lucas S."/>
            <person name="Lapidus A."/>
            <person name="Barry K."/>
            <person name="Detter J.C."/>
            <person name="Glavina T."/>
            <person name="Hammon N."/>
            <person name="Israni S."/>
            <person name="Pitluck S."/>
            <person name="Di Bartolo G."/>
            <person name="Trong S."/>
            <person name="Schmutz J."/>
            <person name="Larimer F."/>
            <person name="Land M."/>
            <person name="Ivanova N."/>
            <person name="Richardson P."/>
        </authorList>
    </citation>
    <scope>NUCLEOTIDE SEQUENCE</scope>
    <source>
        <strain evidence="1">RCB</strain>
    </source>
</reference>
<dbReference type="Pfam" id="PF12073">
    <property type="entry name" value="DUF3553"/>
    <property type="match status" value="1"/>
</dbReference>
<evidence type="ECO:0008006" key="2">
    <source>
        <dbReference type="Google" id="ProtNLM"/>
    </source>
</evidence>
<gene>
    <name evidence="1" type="ordered locus">Daro_0659</name>
</gene>
<dbReference type="EMBL" id="CP000089">
    <property type="protein sequence ID" value="AAZ45415.1"/>
    <property type="molecule type" value="Genomic_DNA"/>
</dbReference>
<dbReference type="eggNOG" id="ENOG5032SAS">
    <property type="taxonomic scope" value="Bacteria"/>
</dbReference>
<dbReference type="InterPro" id="IPR021938">
    <property type="entry name" value="DUF3553"/>
</dbReference>
<protein>
    <recommendedName>
        <fullName evidence="2">DUF3553 domain-containing protein</fullName>
    </recommendedName>
</protein>